<gene>
    <name evidence="1" type="ORF">M9Y10_013716</name>
</gene>
<protein>
    <submittedName>
        <fullName evidence="1">Uncharacterized protein</fullName>
    </submittedName>
</protein>
<evidence type="ECO:0000313" key="1">
    <source>
        <dbReference type="EMBL" id="KAK8895831.1"/>
    </source>
</evidence>
<proteinExistence type="predicted"/>
<dbReference type="EMBL" id="JAPFFF010000002">
    <property type="protein sequence ID" value="KAK8895831.1"/>
    <property type="molecule type" value="Genomic_DNA"/>
</dbReference>
<comment type="caution">
    <text evidence="1">The sequence shown here is derived from an EMBL/GenBank/DDBJ whole genome shotgun (WGS) entry which is preliminary data.</text>
</comment>
<dbReference type="Proteomes" id="UP001470230">
    <property type="component" value="Unassembled WGS sequence"/>
</dbReference>
<name>A0ABR2KYP6_9EUKA</name>
<organism evidence="1 2">
    <name type="scientific">Tritrichomonas musculus</name>
    <dbReference type="NCBI Taxonomy" id="1915356"/>
    <lineage>
        <taxon>Eukaryota</taxon>
        <taxon>Metamonada</taxon>
        <taxon>Parabasalia</taxon>
        <taxon>Tritrichomonadida</taxon>
        <taxon>Tritrichomonadidae</taxon>
        <taxon>Tritrichomonas</taxon>
    </lineage>
</organism>
<keyword evidence="2" id="KW-1185">Reference proteome</keyword>
<reference evidence="1 2" key="1">
    <citation type="submission" date="2024-04" db="EMBL/GenBank/DDBJ databases">
        <title>Tritrichomonas musculus Genome.</title>
        <authorList>
            <person name="Alves-Ferreira E."/>
            <person name="Grigg M."/>
            <person name="Lorenzi H."/>
            <person name="Galac M."/>
        </authorList>
    </citation>
    <scope>NUCLEOTIDE SEQUENCE [LARGE SCALE GENOMIC DNA]</scope>
    <source>
        <strain evidence="1 2">EAF2021</strain>
    </source>
</reference>
<evidence type="ECO:0000313" key="2">
    <source>
        <dbReference type="Proteomes" id="UP001470230"/>
    </source>
</evidence>
<sequence length="138" mass="16362">MSGSENPYDSNTLQGNWYEDRYFEANANRAHISIRPKNDDVENIPRIARRQFDTGPVFQYQNDETPEEHFKTVSMETYVQHHPQQDNVTTRRMNCTGEQLSKMLDCKPDVYLPDYSLPPRPPEKQYLTTYNKAFKNYF</sequence>
<accession>A0ABR2KYP6</accession>